<keyword evidence="3" id="KW-1185">Reference proteome</keyword>
<accession>A0AAV3PPW5</accession>
<reference evidence="2 3" key="1">
    <citation type="submission" date="2024-01" db="EMBL/GenBank/DDBJ databases">
        <title>The complete chloroplast genome sequence of Lithospermum erythrorhizon: insights into the phylogenetic relationship among Boraginaceae species and the maternal lineages of purple gromwells.</title>
        <authorList>
            <person name="Okada T."/>
            <person name="Watanabe K."/>
        </authorList>
    </citation>
    <scope>NUCLEOTIDE SEQUENCE [LARGE SCALE GENOMIC DNA]</scope>
</reference>
<gene>
    <name evidence="2" type="ORF">LIER_10598</name>
</gene>
<organism evidence="2 3">
    <name type="scientific">Lithospermum erythrorhizon</name>
    <name type="common">Purple gromwell</name>
    <name type="synonym">Lithospermum officinale var. erythrorhizon</name>
    <dbReference type="NCBI Taxonomy" id="34254"/>
    <lineage>
        <taxon>Eukaryota</taxon>
        <taxon>Viridiplantae</taxon>
        <taxon>Streptophyta</taxon>
        <taxon>Embryophyta</taxon>
        <taxon>Tracheophyta</taxon>
        <taxon>Spermatophyta</taxon>
        <taxon>Magnoliopsida</taxon>
        <taxon>eudicotyledons</taxon>
        <taxon>Gunneridae</taxon>
        <taxon>Pentapetalae</taxon>
        <taxon>asterids</taxon>
        <taxon>lamiids</taxon>
        <taxon>Boraginales</taxon>
        <taxon>Boraginaceae</taxon>
        <taxon>Boraginoideae</taxon>
        <taxon>Lithospermeae</taxon>
        <taxon>Lithospermum</taxon>
    </lineage>
</organism>
<sequence>MGWKSKKPTKQSPRNNGERTKTPQSTDKTVSPWAERVRNLTKETIKRTPRKSMRRIEVSGNSSQQKAKLILNPYGEAVNSRGEETRKPFTGEADSILFIEWGYHTISPETCEEEKKQQCEQSKKQIDDNVEIIYIPSQEENEKKNVEAEAENIHQ</sequence>
<evidence type="ECO:0000256" key="1">
    <source>
        <dbReference type="SAM" id="MobiDB-lite"/>
    </source>
</evidence>
<comment type="caution">
    <text evidence="2">The sequence shown here is derived from an EMBL/GenBank/DDBJ whole genome shotgun (WGS) entry which is preliminary data.</text>
</comment>
<protein>
    <submittedName>
        <fullName evidence="2">Uncharacterized protein</fullName>
    </submittedName>
</protein>
<dbReference type="AlphaFoldDB" id="A0AAV3PPW5"/>
<evidence type="ECO:0000313" key="2">
    <source>
        <dbReference type="EMBL" id="GAA0152007.1"/>
    </source>
</evidence>
<dbReference type="Proteomes" id="UP001454036">
    <property type="component" value="Unassembled WGS sequence"/>
</dbReference>
<feature type="region of interest" description="Disordered" evidence="1">
    <location>
        <begin position="1"/>
        <end position="34"/>
    </location>
</feature>
<dbReference type="EMBL" id="BAABME010001894">
    <property type="protein sequence ID" value="GAA0152007.1"/>
    <property type="molecule type" value="Genomic_DNA"/>
</dbReference>
<feature type="region of interest" description="Disordered" evidence="1">
    <location>
        <begin position="46"/>
        <end position="91"/>
    </location>
</feature>
<name>A0AAV3PPW5_LITER</name>
<evidence type="ECO:0000313" key="3">
    <source>
        <dbReference type="Proteomes" id="UP001454036"/>
    </source>
</evidence>
<proteinExistence type="predicted"/>